<keyword evidence="3" id="KW-1185">Reference proteome</keyword>
<dbReference type="Proteomes" id="UP000594459">
    <property type="component" value="Chromosome"/>
</dbReference>
<dbReference type="AlphaFoldDB" id="A0A7S8IV82"/>
<feature type="transmembrane region" description="Helical" evidence="1">
    <location>
        <begin position="44"/>
        <end position="68"/>
    </location>
</feature>
<protein>
    <submittedName>
        <fullName evidence="2">Uncharacterized protein</fullName>
    </submittedName>
</protein>
<name>A0A7S8IV82_9SPHN</name>
<reference evidence="2 3" key="1">
    <citation type="submission" date="2020-11" db="EMBL/GenBank/DDBJ databases">
        <title>The genome sequence of Erythrobacter sp. 6D36.</title>
        <authorList>
            <person name="Liu Y."/>
        </authorList>
    </citation>
    <scope>NUCLEOTIDE SEQUENCE [LARGE SCALE GENOMIC DNA]</scope>
    <source>
        <strain evidence="2 3">6D36</strain>
    </source>
</reference>
<evidence type="ECO:0000313" key="2">
    <source>
        <dbReference type="EMBL" id="QPC98521.1"/>
    </source>
</evidence>
<keyword evidence="1" id="KW-1133">Transmembrane helix</keyword>
<dbReference type="RefSeq" id="WP_200981528.1">
    <property type="nucleotide sequence ID" value="NZ_CP064654.1"/>
</dbReference>
<dbReference type="EMBL" id="CP064654">
    <property type="protein sequence ID" value="QPC98521.1"/>
    <property type="molecule type" value="Genomic_DNA"/>
</dbReference>
<keyword evidence="1" id="KW-0812">Transmembrane</keyword>
<sequence>MADETHESGATEARIAQLEARLTEIDQTGKRGGMVDRVMRYLPLLALGNAFVAAPAMIISVAVAYFAFEQAEATKKMQIAEVWPRVTYSTSNMDEEGESDIKLALLNKGVGPAIVRGMQVSYKGKSYVDFRSILADCCSGDAQNLSIGIGTVNGEVIRPGEEMMFAVLPRSEQNSEAWERFNSERFQLEIATCYCSVFDACWVDDGTSNEPLEVKQCPVEWTQYTGFPQSAGNGS</sequence>
<accession>A0A7S8IV82</accession>
<proteinExistence type="predicted"/>
<gene>
    <name evidence="2" type="ORF">IRL76_11825</name>
</gene>
<dbReference type="KEGG" id="qso:IRL76_11825"/>
<evidence type="ECO:0000313" key="3">
    <source>
        <dbReference type="Proteomes" id="UP000594459"/>
    </source>
</evidence>
<organism evidence="2 3">
    <name type="scientific">Qipengyuania soli</name>
    <dbReference type="NCBI Taxonomy" id="2782568"/>
    <lineage>
        <taxon>Bacteria</taxon>
        <taxon>Pseudomonadati</taxon>
        <taxon>Pseudomonadota</taxon>
        <taxon>Alphaproteobacteria</taxon>
        <taxon>Sphingomonadales</taxon>
        <taxon>Erythrobacteraceae</taxon>
        <taxon>Qipengyuania</taxon>
    </lineage>
</organism>
<keyword evidence="1" id="KW-0472">Membrane</keyword>
<evidence type="ECO:0000256" key="1">
    <source>
        <dbReference type="SAM" id="Phobius"/>
    </source>
</evidence>